<gene>
    <name evidence="4" type="ORF">ACFFK0_01160</name>
</gene>
<feature type="transmembrane region" description="Helical" evidence="1">
    <location>
        <begin position="16"/>
        <end position="33"/>
    </location>
</feature>
<feature type="domain" description="HD" evidence="2">
    <location>
        <begin position="138"/>
        <end position="262"/>
    </location>
</feature>
<comment type="caution">
    <text evidence="4">The sequence shown here is derived from an EMBL/GenBank/DDBJ whole genome shotgun (WGS) entry which is preliminary data.</text>
</comment>
<evidence type="ECO:0000313" key="4">
    <source>
        <dbReference type="EMBL" id="MFC0211065.1"/>
    </source>
</evidence>
<keyword evidence="1" id="KW-1133">Transmembrane helix</keyword>
<dbReference type="PANTHER" id="PTHR43155">
    <property type="entry name" value="CYCLIC DI-GMP PHOSPHODIESTERASE PA4108-RELATED"/>
    <property type="match status" value="1"/>
</dbReference>
<evidence type="ECO:0000256" key="1">
    <source>
        <dbReference type="SAM" id="Phobius"/>
    </source>
</evidence>
<protein>
    <submittedName>
        <fullName evidence="4">HD-GYP domain-containing protein</fullName>
        <ecNumber evidence="4">3.1.4.-</ecNumber>
    </submittedName>
</protein>
<dbReference type="Pfam" id="PF13487">
    <property type="entry name" value="HD_5"/>
    <property type="match status" value="1"/>
</dbReference>
<keyword evidence="5" id="KW-1185">Reference proteome</keyword>
<dbReference type="EMBL" id="JBHLWN010000008">
    <property type="protein sequence ID" value="MFC0211065.1"/>
    <property type="molecule type" value="Genomic_DNA"/>
</dbReference>
<feature type="domain" description="HD-GYP" evidence="3">
    <location>
        <begin position="116"/>
        <end position="314"/>
    </location>
</feature>
<dbReference type="PROSITE" id="PS51831">
    <property type="entry name" value="HD"/>
    <property type="match status" value="1"/>
</dbReference>
<dbReference type="SUPFAM" id="SSF109604">
    <property type="entry name" value="HD-domain/PDEase-like"/>
    <property type="match status" value="1"/>
</dbReference>
<keyword evidence="1" id="KW-0812">Transmembrane</keyword>
<organism evidence="4 5">
    <name type="scientific">Paenibacillus chartarius</name>
    <dbReference type="NCBI Taxonomy" id="747481"/>
    <lineage>
        <taxon>Bacteria</taxon>
        <taxon>Bacillati</taxon>
        <taxon>Bacillota</taxon>
        <taxon>Bacilli</taxon>
        <taxon>Bacillales</taxon>
        <taxon>Paenibacillaceae</taxon>
        <taxon>Paenibacillus</taxon>
    </lineage>
</organism>
<dbReference type="PROSITE" id="PS51832">
    <property type="entry name" value="HD_GYP"/>
    <property type="match status" value="1"/>
</dbReference>
<keyword evidence="4" id="KW-0378">Hydrolase</keyword>
<dbReference type="CDD" id="cd00077">
    <property type="entry name" value="HDc"/>
    <property type="match status" value="1"/>
</dbReference>
<dbReference type="InterPro" id="IPR006674">
    <property type="entry name" value="HD_domain"/>
</dbReference>
<dbReference type="InterPro" id="IPR003607">
    <property type="entry name" value="HD/PDEase_dom"/>
</dbReference>
<dbReference type="SMART" id="SM00471">
    <property type="entry name" value="HDc"/>
    <property type="match status" value="1"/>
</dbReference>
<name>A0ABV6DEI2_9BACL</name>
<evidence type="ECO:0000259" key="2">
    <source>
        <dbReference type="PROSITE" id="PS51831"/>
    </source>
</evidence>
<dbReference type="RefSeq" id="WP_377467789.1">
    <property type="nucleotide sequence ID" value="NZ_JBHLWN010000008.1"/>
</dbReference>
<proteinExistence type="predicted"/>
<sequence>MRKSFNTRLGWWLERPGWFIWCFISLLPFCCLLQTYDTDPFISTALFLLTSVLEGIGLWRLGAYMLLPASLGVTLLQYGLAGHGPNAHWHWITIQLMIHFTTAWLTRGLVKHFIEAGQTNLDMILALSKSLDSRDPYTAFHSDNVAHYAVQLAAAMKLPESVRKAVYVGGLLHDIGKIGVPEAILSKPSRLDEHEYHIIKQHPALGYDILKHIPKFKHNGVLQIVRHHHERYDGKGYPSGLKGDEIPLAARIIAVADAFDAMVSKRAYRKQDTNIEYALDEIRKGRGSQFDPNIAALFLDLVEYGQLRMPLSVTGQHAAKSNAILRRTLRGIST</sequence>
<reference evidence="4 5" key="1">
    <citation type="submission" date="2024-09" db="EMBL/GenBank/DDBJ databases">
        <authorList>
            <person name="Sun Q."/>
            <person name="Mori K."/>
        </authorList>
    </citation>
    <scope>NUCLEOTIDE SEQUENCE [LARGE SCALE GENOMIC DNA]</scope>
    <source>
        <strain evidence="4 5">CCM 7759</strain>
    </source>
</reference>
<dbReference type="EC" id="3.1.4.-" evidence="4"/>
<dbReference type="Proteomes" id="UP001589776">
    <property type="component" value="Unassembled WGS sequence"/>
</dbReference>
<dbReference type="GO" id="GO:0016787">
    <property type="term" value="F:hydrolase activity"/>
    <property type="evidence" value="ECO:0007669"/>
    <property type="project" value="UniProtKB-KW"/>
</dbReference>
<accession>A0ABV6DEI2</accession>
<dbReference type="Gene3D" id="1.10.3210.10">
    <property type="entry name" value="Hypothetical protein af1432"/>
    <property type="match status" value="1"/>
</dbReference>
<evidence type="ECO:0000313" key="5">
    <source>
        <dbReference type="Proteomes" id="UP001589776"/>
    </source>
</evidence>
<evidence type="ECO:0000259" key="3">
    <source>
        <dbReference type="PROSITE" id="PS51832"/>
    </source>
</evidence>
<feature type="transmembrane region" description="Helical" evidence="1">
    <location>
        <begin position="45"/>
        <end position="67"/>
    </location>
</feature>
<dbReference type="InterPro" id="IPR037522">
    <property type="entry name" value="HD_GYP_dom"/>
</dbReference>
<keyword evidence="1" id="KW-0472">Membrane</keyword>
<dbReference type="PANTHER" id="PTHR43155:SF2">
    <property type="entry name" value="CYCLIC DI-GMP PHOSPHODIESTERASE PA4108"/>
    <property type="match status" value="1"/>
</dbReference>